<protein>
    <submittedName>
        <fullName evidence="2">Uncharacterized protein</fullName>
    </submittedName>
</protein>
<dbReference type="AlphaFoldDB" id="T1K9A6"/>
<dbReference type="EnsemblMetazoa" id="tetur07g04250.1">
    <property type="protein sequence ID" value="tetur07g04250.1"/>
    <property type="gene ID" value="tetur07g04250"/>
</dbReference>
<keyword evidence="1" id="KW-0732">Signal</keyword>
<feature type="signal peptide" evidence="1">
    <location>
        <begin position="1"/>
        <end position="19"/>
    </location>
</feature>
<reference evidence="2" key="2">
    <citation type="submission" date="2015-06" db="UniProtKB">
        <authorList>
            <consortium name="EnsemblMetazoa"/>
        </authorList>
    </citation>
    <scope>IDENTIFICATION</scope>
</reference>
<proteinExistence type="predicted"/>
<name>T1K9A6_TETUR</name>
<evidence type="ECO:0000313" key="2">
    <source>
        <dbReference type="EnsemblMetazoa" id="tetur07g04250.1"/>
    </source>
</evidence>
<evidence type="ECO:0000313" key="3">
    <source>
        <dbReference type="Proteomes" id="UP000015104"/>
    </source>
</evidence>
<organism evidence="2 3">
    <name type="scientific">Tetranychus urticae</name>
    <name type="common">Two-spotted spider mite</name>
    <dbReference type="NCBI Taxonomy" id="32264"/>
    <lineage>
        <taxon>Eukaryota</taxon>
        <taxon>Metazoa</taxon>
        <taxon>Ecdysozoa</taxon>
        <taxon>Arthropoda</taxon>
        <taxon>Chelicerata</taxon>
        <taxon>Arachnida</taxon>
        <taxon>Acari</taxon>
        <taxon>Acariformes</taxon>
        <taxon>Trombidiformes</taxon>
        <taxon>Prostigmata</taxon>
        <taxon>Eleutherengona</taxon>
        <taxon>Raphignathae</taxon>
        <taxon>Tetranychoidea</taxon>
        <taxon>Tetranychidae</taxon>
        <taxon>Tetranychus</taxon>
    </lineage>
</organism>
<dbReference type="Proteomes" id="UP000015104">
    <property type="component" value="Unassembled WGS sequence"/>
</dbReference>
<dbReference type="EMBL" id="CAEY01001890">
    <property type="status" value="NOT_ANNOTATED_CDS"/>
    <property type="molecule type" value="Genomic_DNA"/>
</dbReference>
<accession>T1K9A6</accession>
<reference evidence="3" key="1">
    <citation type="submission" date="2011-08" db="EMBL/GenBank/DDBJ databases">
        <authorList>
            <person name="Rombauts S."/>
        </authorList>
    </citation>
    <scope>NUCLEOTIDE SEQUENCE</scope>
    <source>
        <strain evidence="3">London</strain>
    </source>
</reference>
<feature type="chain" id="PRO_5004581124" evidence="1">
    <location>
        <begin position="20"/>
        <end position="283"/>
    </location>
</feature>
<sequence>MNFQLYIFMLFSVFSSISSDEFLPGFGEYSGTINIKEWNLFYSDFLEQKNYRFSFQPRLPHWIGEKLLRNQIVIRTFPTEINDFKENTDYTKNISLEMETSCGSSKSAFDKTDVVTLTLMEKQNNNSIFVKTIQVDPLSVDFYSPKLTRKQFQIVAEFEVKQRTTFCDFLCKMNSGYTFTAGEHLLICPNSCWTCPAKIDDKSFAEMEKFVKIMKYLELFQYNSETCNMWYYYRYITTGIVELDKKTVSSFPKLNPYHYFVASFVDTKAQKTATIVLKDYKII</sequence>
<keyword evidence="3" id="KW-1185">Reference proteome</keyword>
<dbReference type="HOGENOM" id="CLU_080822_0_0_1"/>
<evidence type="ECO:0000256" key="1">
    <source>
        <dbReference type="SAM" id="SignalP"/>
    </source>
</evidence>